<dbReference type="RefSeq" id="WP_256115262.1">
    <property type="nucleotide sequence ID" value="NZ_WHSB02000001.1"/>
</dbReference>
<dbReference type="Gene3D" id="3.30.420.40">
    <property type="match status" value="2"/>
</dbReference>
<keyword evidence="8" id="KW-1185">Reference proteome</keyword>
<dbReference type="InterPro" id="IPR018483">
    <property type="entry name" value="Carb_kinase_FGGY_CS"/>
</dbReference>
<dbReference type="InterPro" id="IPR000577">
    <property type="entry name" value="Carb_kinase_FGGY"/>
</dbReference>
<dbReference type="Pfam" id="PF02782">
    <property type="entry name" value="FGGY_C"/>
    <property type="match status" value="1"/>
</dbReference>
<accession>A0ABT1R1W8</accession>
<dbReference type="PROSITE" id="PS00445">
    <property type="entry name" value="FGGY_KINASES_2"/>
    <property type="match status" value="1"/>
</dbReference>
<dbReference type="GO" id="GO:0016301">
    <property type="term" value="F:kinase activity"/>
    <property type="evidence" value="ECO:0007669"/>
    <property type="project" value="UniProtKB-KW"/>
</dbReference>
<sequence length="494" mass="52623">MTVFLGLDIGTTSTIGILVDTAGNILSLASRPVTLYSEKPGWAEEETEQWWQNCCAIIPDLLAQSGIEATRIAGIGVAGMLPVTVLLDDAGRPLRRSIQQSDARAGTEVEDIRREIDEAAFLEAAGCGVNQQLVGAKIRWLARHEPEMLARAKTLLGSYDYLNFRLTGKAAVEQNWALEAGIINLASGAIDLAQAERTGIPGHLLPPLIRSSAILGRVTAACARETGLAEGTPVVGGAADMIASCLGAGVVSNGDVLLKFGGAVDILTATDVLRPDPRLFLDYHLVPGLWMPNGCMSTGGSVLNWFVETFAGAIEPLNGSRHAALDAMAADRPAGALGLTFLPYLLGEKTPLHDPWARGSLNGLTLSHDLGHIWRAVLESYAYAIRHHIETFNEAGHRTSRFLVSDGGAKSSVWMGVVSDVLGQPLQRLTGHPGSCLGAAWVAAVGLGAAEWNGIAAFTTRDTVFNPTPGNREIYDRGYAAFRDLYRRLQSVQS</sequence>
<keyword evidence="2 4" id="KW-0808">Transferase</keyword>
<gene>
    <name evidence="7" type="ORF">GB927_003865</name>
</gene>
<dbReference type="PIRSF" id="PIRSF000538">
    <property type="entry name" value="GlpK"/>
    <property type="match status" value="1"/>
</dbReference>
<comment type="similarity">
    <text evidence="1 4">Belongs to the FGGY kinase family.</text>
</comment>
<evidence type="ECO:0000256" key="4">
    <source>
        <dbReference type="RuleBase" id="RU003733"/>
    </source>
</evidence>
<dbReference type="InterPro" id="IPR050406">
    <property type="entry name" value="FGGY_Carb_Kinase"/>
</dbReference>
<evidence type="ECO:0000256" key="3">
    <source>
        <dbReference type="ARBA" id="ARBA00022777"/>
    </source>
</evidence>
<evidence type="ECO:0000313" key="8">
    <source>
        <dbReference type="Proteomes" id="UP000996601"/>
    </source>
</evidence>
<evidence type="ECO:0000259" key="6">
    <source>
        <dbReference type="Pfam" id="PF02782"/>
    </source>
</evidence>
<protein>
    <submittedName>
        <fullName evidence="7">FGGY-family carbohydrate kinase</fullName>
    </submittedName>
</protein>
<organism evidence="7 8">
    <name type="scientific">Shinella lacus</name>
    <dbReference type="NCBI Taxonomy" id="2654216"/>
    <lineage>
        <taxon>Bacteria</taxon>
        <taxon>Pseudomonadati</taxon>
        <taxon>Pseudomonadota</taxon>
        <taxon>Alphaproteobacteria</taxon>
        <taxon>Hyphomicrobiales</taxon>
        <taxon>Rhizobiaceae</taxon>
        <taxon>Shinella</taxon>
    </lineage>
</organism>
<name>A0ABT1R1W8_9HYPH</name>
<dbReference type="InterPro" id="IPR018484">
    <property type="entry name" value="FGGY_N"/>
</dbReference>
<proteinExistence type="inferred from homology"/>
<evidence type="ECO:0000259" key="5">
    <source>
        <dbReference type="Pfam" id="PF00370"/>
    </source>
</evidence>
<evidence type="ECO:0000256" key="2">
    <source>
        <dbReference type="ARBA" id="ARBA00022679"/>
    </source>
</evidence>
<dbReference type="EMBL" id="WHSB02000001">
    <property type="protein sequence ID" value="MCQ4629159.1"/>
    <property type="molecule type" value="Genomic_DNA"/>
</dbReference>
<dbReference type="InterPro" id="IPR018485">
    <property type="entry name" value="FGGY_C"/>
</dbReference>
<evidence type="ECO:0000313" key="7">
    <source>
        <dbReference type="EMBL" id="MCQ4629159.1"/>
    </source>
</evidence>
<dbReference type="CDD" id="cd07804">
    <property type="entry name" value="ASKHA_NBD_FGGY_RrXK-like"/>
    <property type="match status" value="1"/>
</dbReference>
<comment type="caution">
    <text evidence="7">The sequence shown here is derived from an EMBL/GenBank/DDBJ whole genome shotgun (WGS) entry which is preliminary data.</text>
</comment>
<dbReference type="SUPFAM" id="SSF53067">
    <property type="entry name" value="Actin-like ATPase domain"/>
    <property type="match status" value="2"/>
</dbReference>
<dbReference type="InterPro" id="IPR043129">
    <property type="entry name" value="ATPase_NBD"/>
</dbReference>
<keyword evidence="3 4" id="KW-0418">Kinase</keyword>
<reference evidence="7" key="1">
    <citation type="submission" date="2021-07" db="EMBL/GenBank/DDBJ databases">
        <title>Shinella sp. nov., a novel member of the genus Shinella from water.</title>
        <authorList>
            <person name="Deng Y."/>
        </authorList>
    </citation>
    <scope>NUCLEOTIDE SEQUENCE</scope>
    <source>
        <strain evidence="7">CPCC 100929</strain>
    </source>
</reference>
<dbReference type="Pfam" id="PF00370">
    <property type="entry name" value="FGGY_N"/>
    <property type="match status" value="1"/>
</dbReference>
<dbReference type="PANTHER" id="PTHR43095:SF5">
    <property type="entry name" value="XYLULOSE KINASE"/>
    <property type="match status" value="1"/>
</dbReference>
<dbReference type="PANTHER" id="PTHR43095">
    <property type="entry name" value="SUGAR KINASE"/>
    <property type="match status" value="1"/>
</dbReference>
<dbReference type="Proteomes" id="UP000996601">
    <property type="component" value="Unassembled WGS sequence"/>
</dbReference>
<evidence type="ECO:0000256" key="1">
    <source>
        <dbReference type="ARBA" id="ARBA00009156"/>
    </source>
</evidence>
<feature type="domain" description="Carbohydrate kinase FGGY N-terminal" evidence="5">
    <location>
        <begin position="4"/>
        <end position="247"/>
    </location>
</feature>
<feature type="domain" description="Carbohydrate kinase FGGY C-terminal" evidence="6">
    <location>
        <begin position="283"/>
        <end position="446"/>
    </location>
</feature>